<accession>A0ABQ5EA43</accession>
<evidence type="ECO:0000256" key="1">
    <source>
        <dbReference type="SAM" id="MobiDB-lite"/>
    </source>
</evidence>
<comment type="caution">
    <text evidence="2">The sequence shown here is derived from an EMBL/GenBank/DDBJ whole genome shotgun (WGS) entry which is preliminary data.</text>
</comment>
<protein>
    <submittedName>
        <fullName evidence="2">Uncharacterized protein</fullName>
    </submittedName>
</protein>
<sequence>MTLSETFQVAAIIEKLPPSWVEFKNYLKHKRKEMSVEDLVVRLGIEEDNSWLRKTLIHLILHRLIWYEHVGHLPGCKQKFQGTCYNYDQRGHRAANLQDAERLTLVERLTWTEAVYGQSLQLLISRGEGDIRKNLVSDWLLNKFGFRLVFESDKFVLSKNQMYVGKGLLCMLCLNLMYMETGSSSRIDDKVVQDQRQRDDNDLQDERQD</sequence>
<gene>
    <name evidence="2" type="ORF">Tco_0956172</name>
</gene>
<evidence type="ECO:0000313" key="2">
    <source>
        <dbReference type="EMBL" id="GJT47457.1"/>
    </source>
</evidence>
<evidence type="ECO:0000313" key="3">
    <source>
        <dbReference type="Proteomes" id="UP001151760"/>
    </source>
</evidence>
<proteinExistence type="predicted"/>
<dbReference type="Proteomes" id="UP001151760">
    <property type="component" value="Unassembled WGS sequence"/>
</dbReference>
<dbReference type="PANTHER" id="PTHR47592:SF27">
    <property type="entry name" value="OS08G0421700 PROTEIN"/>
    <property type="match status" value="1"/>
</dbReference>
<feature type="region of interest" description="Disordered" evidence="1">
    <location>
        <begin position="189"/>
        <end position="209"/>
    </location>
</feature>
<keyword evidence="3" id="KW-1185">Reference proteome</keyword>
<reference evidence="2" key="1">
    <citation type="journal article" date="2022" name="Int. J. Mol. Sci.">
        <title>Draft Genome of Tanacetum Coccineum: Genomic Comparison of Closely Related Tanacetum-Family Plants.</title>
        <authorList>
            <person name="Yamashiro T."/>
            <person name="Shiraishi A."/>
            <person name="Nakayama K."/>
            <person name="Satake H."/>
        </authorList>
    </citation>
    <scope>NUCLEOTIDE SEQUENCE</scope>
</reference>
<organism evidence="2 3">
    <name type="scientific">Tanacetum coccineum</name>
    <dbReference type="NCBI Taxonomy" id="301880"/>
    <lineage>
        <taxon>Eukaryota</taxon>
        <taxon>Viridiplantae</taxon>
        <taxon>Streptophyta</taxon>
        <taxon>Embryophyta</taxon>
        <taxon>Tracheophyta</taxon>
        <taxon>Spermatophyta</taxon>
        <taxon>Magnoliopsida</taxon>
        <taxon>eudicotyledons</taxon>
        <taxon>Gunneridae</taxon>
        <taxon>Pentapetalae</taxon>
        <taxon>asterids</taxon>
        <taxon>campanulids</taxon>
        <taxon>Asterales</taxon>
        <taxon>Asteraceae</taxon>
        <taxon>Asteroideae</taxon>
        <taxon>Anthemideae</taxon>
        <taxon>Anthemidinae</taxon>
        <taxon>Tanacetum</taxon>
    </lineage>
</organism>
<dbReference type="PANTHER" id="PTHR47592">
    <property type="entry name" value="PBF68 PROTEIN"/>
    <property type="match status" value="1"/>
</dbReference>
<dbReference type="EMBL" id="BQNB010016068">
    <property type="protein sequence ID" value="GJT47457.1"/>
    <property type="molecule type" value="Genomic_DNA"/>
</dbReference>
<reference evidence="2" key="2">
    <citation type="submission" date="2022-01" db="EMBL/GenBank/DDBJ databases">
        <authorList>
            <person name="Yamashiro T."/>
            <person name="Shiraishi A."/>
            <person name="Satake H."/>
            <person name="Nakayama K."/>
        </authorList>
    </citation>
    <scope>NUCLEOTIDE SEQUENCE</scope>
</reference>
<name>A0ABQ5EA43_9ASTR</name>